<protein>
    <recommendedName>
        <fullName evidence="1">C2H2-type domain-containing protein</fullName>
    </recommendedName>
</protein>
<organism evidence="3">
    <name type="scientific">Caenorhabditis brenneri</name>
    <name type="common">Nematode worm</name>
    <dbReference type="NCBI Taxonomy" id="135651"/>
    <lineage>
        <taxon>Eukaryota</taxon>
        <taxon>Metazoa</taxon>
        <taxon>Ecdysozoa</taxon>
        <taxon>Nematoda</taxon>
        <taxon>Chromadorea</taxon>
        <taxon>Rhabditida</taxon>
        <taxon>Rhabditina</taxon>
        <taxon>Rhabditomorpha</taxon>
        <taxon>Rhabditoidea</taxon>
        <taxon>Rhabditidae</taxon>
        <taxon>Peloderinae</taxon>
        <taxon>Caenorhabditis</taxon>
    </lineage>
</organism>
<dbReference type="HOGENOM" id="CLU_1442262_0_0_1"/>
<evidence type="ECO:0000313" key="3">
    <source>
        <dbReference type="Proteomes" id="UP000008068"/>
    </source>
</evidence>
<name>G0P204_CAEBE</name>
<dbReference type="PANTHER" id="PTHR36945:SF1">
    <property type="entry name" value="ZINC FINGER PROTEIN C02F5.12-RELATED"/>
    <property type="match status" value="1"/>
</dbReference>
<feature type="domain" description="C2H2-type" evidence="1">
    <location>
        <begin position="73"/>
        <end position="96"/>
    </location>
</feature>
<evidence type="ECO:0000313" key="2">
    <source>
        <dbReference type="EMBL" id="EGT42849.1"/>
    </source>
</evidence>
<dbReference type="PANTHER" id="PTHR36945">
    <property type="entry name" value="HIGH INCIDENCE OF MALES (INCREASED X CHROMOSOME LOSS)-RELATED-RELATED"/>
    <property type="match status" value="1"/>
</dbReference>
<dbReference type="InParanoid" id="G0P204"/>
<dbReference type="PROSITE" id="PS00028">
    <property type="entry name" value="ZINC_FINGER_C2H2_1"/>
    <property type="match status" value="1"/>
</dbReference>
<keyword evidence="3" id="KW-1185">Reference proteome</keyword>
<sequence length="188" mass="22418">MSSGRVINFEIKNEVVTKKKKPVKPQKRREEIYDIRCHMEGCQKLYKWRVRYGKQRLLEHVFTDHLDGNAMTCGYNGCVAQYKTIRQVRVHYRKTHPKAKIPKFDILKMFNLALSDEESLLSDLFIKSFGPHFNVIGRCGTLRNTRMKRDESTELTYKPKQVKENYVTGPLIYHDYRLRPKKSRFRFV</sequence>
<dbReference type="Proteomes" id="UP000008068">
    <property type="component" value="Unassembled WGS sequence"/>
</dbReference>
<dbReference type="OrthoDB" id="5910846at2759"/>
<dbReference type="AlphaFoldDB" id="G0P204"/>
<gene>
    <name evidence="2" type="ORF">CAEBREN_04431</name>
</gene>
<evidence type="ECO:0000259" key="1">
    <source>
        <dbReference type="PROSITE" id="PS00028"/>
    </source>
</evidence>
<reference evidence="3" key="1">
    <citation type="submission" date="2011-07" db="EMBL/GenBank/DDBJ databases">
        <authorList>
            <consortium name="Caenorhabditis brenneri Sequencing and Analysis Consortium"/>
            <person name="Wilson R.K."/>
        </authorList>
    </citation>
    <scope>NUCLEOTIDE SEQUENCE [LARGE SCALE GENOMIC DNA]</scope>
    <source>
        <strain evidence="3">PB2801</strain>
    </source>
</reference>
<dbReference type="InterPro" id="IPR053360">
    <property type="entry name" value="Zinc_finger_domain"/>
</dbReference>
<proteinExistence type="predicted"/>
<dbReference type="EMBL" id="GL380020">
    <property type="protein sequence ID" value="EGT42849.1"/>
    <property type="molecule type" value="Genomic_DNA"/>
</dbReference>
<dbReference type="InterPro" id="IPR013087">
    <property type="entry name" value="Znf_C2H2_type"/>
</dbReference>
<accession>G0P204</accession>